<gene>
    <name evidence="1" type="ORF">HINF_LOCUS39730</name>
    <name evidence="2" type="ORF">HINF_LOCUS6901</name>
</gene>
<protein>
    <submittedName>
        <fullName evidence="1">Uncharacterized protein</fullName>
    </submittedName>
</protein>
<dbReference type="AlphaFoldDB" id="A0AA86QI32"/>
<keyword evidence="3" id="KW-1185">Reference proteome</keyword>
<reference evidence="2 3" key="2">
    <citation type="submission" date="2024-07" db="EMBL/GenBank/DDBJ databases">
        <authorList>
            <person name="Akdeniz Z."/>
        </authorList>
    </citation>
    <scope>NUCLEOTIDE SEQUENCE [LARGE SCALE GENOMIC DNA]</scope>
</reference>
<organism evidence="1">
    <name type="scientific">Hexamita inflata</name>
    <dbReference type="NCBI Taxonomy" id="28002"/>
    <lineage>
        <taxon>Eukaryota</taxon>
        <taxon>Metamonada</taxon>
        <taxon>Diplomonadida</taxon>
        <taxon>Hexamitidae</taxon>
        <taxon>Hexamitinae</taxon>
        <taxon>Hexamita</taxon>
    </lineage>
</organism>
<dbReference type="EMBL" id="CATOUU010000831">
    <property type="protein sequence ID" value="CAI9952085.1"/>
    <property type="molecule type" value="Genomic_DNA"/>
</dbReference>
<dbReference type="Proteomes" id="UP001642409">
    <property type="component" value="Unassembled WGS sequence"/>
</dbReference>
<sequence>MTLNDSSMLMNVIKLYPDLNLYLQIGQRVIRIFDENQNILKEYNIVPTKIKQYCQHLYQQGYILAQNGQQYHSLVHNGQIYVQIFNNFYFLKDNTLQRLCAVPSVDNSMDALRGELFSLNNELYAFNGGSYFVFNNNKFKYLKDLYHVKGQTVNHFCQFGNNVYCIQPFGIEFVNQDLSFDEIYTADNELDILCVSGGIIVVAEKGTDVIIAVNMLTKQVQFLEDELKPKVFKKYLQIVEKSQRKYQSLTTSFIPLEDESNHPRKLNDFQQLFCFGQCGLELKAEVQKELFGEDFPAQCKAEFDKHLRAQMNAQYIDETMKFVKTVREDWKQIEEDLKNGSEKVKEKKEQYLHDCQLLYVTKILPELDLYIAVEDGYIHIIDKNKKILHQIKVNFDYYQGKKFITQNDENQGMTKNLLHSIVIFEGCLYFQANTKLYKINNNLELELVSQLTSYISSNYFKQFPQSLDADLSLNMKFDVCLEYSLHKGKFKLNQYQDTIKFRFGSKLVTWNAKTKIISYLCEERQSNVELVDSTLCQYISFCQSGILILHSEYCEITLVVDFINGKVKQLQCDSRFSQENIYQQIELGAAGIQLKNEILIELFDKELPLQIEATFNKYIQEQQSSWDRDQQAGSNQLNEFVLPWLQIIKQNFIQIMYHTPKFPHQK</sequence>
<comment type="caution">
    <text evidence="1">The sequence shown here is derived from an EMBL/GenBank/DDBJ whole genome shotgun (WGS) entry which is preliminary data.</text>
</comment>
<proteinExistence type="predicted"/>
<evidence type="ECO:0000313" key="2">
    <source>
        <dbReference type="EMBL" id="CAL5981953.1"/>
    </source>
</evidence>
<name>A0AA86QI32_9EUKA</name>
<reference evidence="1" key="1">
    <citation type="submission" date="2023-06" db="EMBL/GenBank/DDBJ databases">
        <authorList>
            <person name="Kurt Z."/>
        </authorList>
    </citation>
    <scope>NUCLEOTIDE SEQUENCE</scope>
</reference>
<evidence type="ECO:0000313" key="3">
    <source>
        <dbReference type="Proteomes" id="UP001642409"/>
    </source>
</evidence>
<accession>A0AA86QI32</accession>
<evidence type="ECO:0000313" key="1">
    <source>
        <dbReference type="EMBL" id="CAI9952085.1"/>
    </source>
</evidence>
<dbReference type="EMBL" id="CAXDID020000014">
    <property type="protein sequence ID" value="CAL5981953.1"/>
    <property type="molecule type" value="Genomic_DNA"/>
</dbReference>